<evidence type="ECO:0000313" key="6">
    <source>
        <dbReference type="Proteomes" id="UP000316096"/>
    </source>
</evidence>
<dbReference type="GO" id="GO:0005737">
    <property type="term" value="C:cytoplasm"/>
    <property type="evidence" value="ECO:0007669"/>
    <property type="project" value="UniProtKB-ARBA"/>
</dbReference>
<proteinExistence type="inferred from homology"/>
<dbReference type="InterPro" id="IPR001537">
    <property type="entry name" value="SpoU_MeTrfase"/>
</dbReference>
<dbReference type="GO" id="GO:0006396">
    <property type="term" value="P:RNA processing"/>
    <property type="evidence" value="ECO:0007669"/>
    <property type="project" value="InterPro"/>
</dbReference>
<dbReference type="InterPro" id="IPR029028">
    <property type="entry name" value="Alpha/beta_knot_MTases"/>
</dbReference>
<dbReference type="Proteomes" id="UP000316096">
    <property type="component" value="Unassembled WGS sequence"/>
</dbReference>
<dbReference type="EMBL" id="VFOZ01000001">
    <property type="protein sequence ID" value="TQM01204.1"/>
    <property type="molecule type" value="Genomic_DNA"/>
</dbReference>
<dbReference type="SMART" id="SM00967">
    <property type="entry name" value="SpoU_sub_bind"/>
    <property type="match status" value="1"/>
</dbReference>
<dbReference type="Pfam" id="PF00588">
    <property type="entry name" value="SpoU_methylase"/>
    <property type="match status" value="1"/>
</dbReference>
<dbReference type="PANTHER" id="PTHR43191:SF2">
    <property type="entry name" value="RRNA METHYLTRANSFERASE 3, MITOCHONDRIAL"/>
    <property type="match status" value="1"/>
</dbReference>
<protein>
    <submittedName>
        <fullName evidence="5">TrmH family RNA methyltransferase</fullName>
    </submittedName>
</protein>
<dbReference type="RefSeq" id="WP_141961066.1">
    <property type="nucleotide sequence ID" value="NZ_VFOZ01000001.1"/>
</dbReference>
<evidence type="ECO:0000256" key="2">
    <source>
        <dbReference type="ARBA" id="ARBA00022603"/>
    </source>
</evidence>
<evidence type="ECO:0000256" key="1">
    <source>
        <dbReference type="ARBA" id="ARBA00007228"/>
    </source>
</evidence>
<dbReference type="InterPro" id="IPR053888">
    <property type="entry name" value="MRM3-like_sub_bind"/>
</dbReference>
<comment type="similarity">
    <text evidence="1">Belongs to the class IV-like SAM-binding methyltransferase superfamily. RNA methyltransferase TrmH family.</text>
</comment>
<dbReference type="AlphaFoldDB" id="A0A543CVS0"/>
<accession>A0A543CVS0</accession>
<dbReference type="SUPFAM" id="SSF75217">
    <property type="entry name" value="alpha/beta knot"/>
    <property type="match status" value="1"/>
</dbReference>
<evidence type="ECO:0000313" key="5">
    <source>
        <dbReference type="EMBL" id="TQM01204.1"/>
    </source>
</evidence>
<dbReference type="GO" id="GO:0008173">
    <property type="term" value="F:RNA methyltransferase activity"/>
    <property type="evidence" value="ECO:0007669"/>
    <property type="project" value="InterPro"/>
</dbReference>
<dbReference type="SUPFAM" id="SSF55315">
    <property type="entry name" value="L30e-like"/>
    <property type="match status" value="1"/>
</dbReference>
<dbReference type="Gene3D" id="3.30.1330.30">
    <property type="match status" value="1"/>
</dbReference>
<keyword evidence="3 5" id="KW-0808">Transferase</keyword>
<dbReference type="InterPro" id="IPR051259">
    <property type="entry name" value="rRNA_Methyltransferase"/>
</dbReference>
<comment type="caution">
    <text evidence="5">The sequence shown here is derived from an EMBL/GenBank/DDBJ whole genome shotgun (WGS) entry which is preliminary data.</text>
</comment>
<keyword evidence="2 5" id="KW-0489">Methyltransferase</keyword>
<dbReference type="InterPro" id="IPR029026">
    <property type="entry name" value="tRNA_m1G_MTases_N"/>
</dbReference>
<gene>
    <name evidence="5" type="ORF">FB559_6952</name>
</gene>
<sequence>MAGRELSSTRSPRVKAARRLAKRAFRRRDGRFLAEGPQAVREALALDGVLCELFATAEAENRHQDLVARAEKSGIPVFRVGADVMAELAQTVTPQGLLAVCRFVDVSLESALASSPRLVTVLAHVRDPGNAGTVLRTADAAGSDSVIFTDASVDSYNGKCVRASAGSIFHLPVVMGPRFGEVIPALKAAGLTVVAADGAGESSLDTALEAGTLGGPTAWVFGNEAWGLPEEILAAVDEVVRVPIYGGAESLNLATAAAVCLYTSARAQRAG</sequence>
<dbReference type="OrthoDB" id="9794400at2"/>
<dbReference type="InterPro" id="IPR029064">
    <property type="entry name" value="Ribosomal_eL30-like_sf"/>
</dbReference>
<feature type="domain" description="RNA 2-O ribose methyltransferase substrate binding" evidence="4">
    <location>
        <begin position="33"/>
        <end position="107"/>
    </location>
</feature>
<keyword evidence="6" id="KW-1185">Reference proteome</keyword>
<evidence type="ECO:0000256" key="3">
    <source>
        <dbReference type="ARBA" id="ARBA00022679"/>
    </source>
</evidence>
<evidence type="ECO:0000259" key="4">
    <source>
        <dbReference type="SMART" id="SM00967"/>
    </source>
</evidence>
<dbReference type="GO" id="GO:0032259">
    <property type="term" value="P:methylation"/>
    <property type="evidence" value="ECO:0007669"/>
    <property type="project" value="UniProtKB-KW"/>
</dbReference>
<reference evidence="5 6" key="1">
    <citation type="submission" date="2019-06" db="EMBL/GenBank/DDBJ databases">
        <title>Sequencing the genomes of 1000 actinobacteria strains.</title>
        <authorList>
            <person name="Klenk H.-P."/>
        </authorList>
    </citation>
    <scope>NUCLEOTIDE SEQUENCE [LARGE SCALE GENOMIC DNA]</scope>
    <source>
        <strain evidence="5 6">DSM 102200</strain>
    </source>
</reference>
<dbReference type="PANTHER" id="PTHR43191">
    <property type="entry name" value="RRNA METHYLTRANSFERASE 3"/>
    <property type="match status" value="1"/>
</dbReference>
<organism evidence="5 6">
    <name type="scientific">Actinoallomurus bryophytorum</name>
    <dbReference type="NCBI Taxonomy" id="1490222"/>
    <lineage>
        <taxon>Bacteria</taxon>
        <taxon>Bacillati</taxon>
        <taxon>Actinomycetota</taxon>
        <taxon>Actinomycetes</taxon>
        <taxon>Streptosporangiales</taxon>
        <taxon>Thermomonosporaceae</taxon>
        <taxon>Actinoallomurus</taxon>
    </lineage>
</organism>
<dbReference type="GO" id="GO:0003723">
    <property type="term" value="F:RNA binding"/>
    <property type="evidence" value="ECO:0007669"/>
    <property type="project" value="InterPro"/>
</dbReference>
<dbReference type="Pfam" id="PF22435">
    <property type="entry name" value="MRM3-like_sub_bind"/>
    <property type="match status" value="1"/>
</dbReference>
<dbReference type="Gene3D" id="3.40.1280.10">
    <property type="match status" value="1"/>
</dbReference>
<dbReference type="CDD" id="cd18095">
    <property type="entry name" value="SpoU-like_rRNA-MTase"/>
    <property type="match status" value="1"/>
</dbReference>
<dbReference type="InterPro" id="IPR013123">
    <property type="entry name" value="SpoU_subst-bd"/>
</dbReference>
<name>A0A543CVS0_9ACTN</name>